<evidence type="ECO:0008006" key="3">
    <source>
        <dbReference type="Google" id="ProtNLM"/>
    </source>
</evidence>
<gene>
    <name evidence="1" type="ORF">Thini_2032</name>
</gene>
<dbReference type="RefSeq" id="WP_002708533.1">
    <property type="nucleotide sequence ID" value="NZ_JH651384.1"/>
</dbReference>
<dbReference type="AlphaFoldDB" id="A0A656HHU8"/>
<organism evidence="1 2">
    <name type="scientific">Thiothrix nivea (strain ATCC 35100 / DSM 5205 / JP2)</name>
    <dbReference type="NCBI Taxonomy" id="870187"/>
    <lineage>
        <taxon>Bacteria</taxon>
        <taxon>Pseudomonadati</taxon>
        <taxon>Pseudomonadota</taxon>
        <taxon>Gammaproteobacteria</taxon>
        <taxon>Thiotrichales</taxon>
        <taxon>Thiotrichaceae</taxon>
        <taxon>Thiothrix</taxon>
    </lineage>
</organism>
<proteinExistence type="predicted"/>
<dbReference type="Proteomes" id="UP000005317">
    <property type="component" value="Unassembled WGS sequence"/>
</dbReference>
<sequence length="233" mass="26253">MKRVNREIFTICLTAVLSGCSAYYPISVDESNIKQRLEKSEFQGIPVAETQYQAMENMKTYADWYLLKSNDLKKASFRFSDGSLGMTIAGLAAGFADKPKGAAEAIFLSNMLDIPSSRYQIEVQSTNYEKASDAMLCMYQSLKPTMSKKLQKENNFNEWLDVPDVSFLNKKINDVKQKLRNVQNSVTLAKPDIAKIESAIMEKLTKKSGGRSISDEKARSEFESDLEKCIAEF</sequence>
<reference evidence="2" key="1">
    <citation type="journal article" date="2011" name="Stand. Genomic Sci.">
        <title>Genome sequence of the filamentous, gliding Thiothrix nivea neotype strain (JP2(T)).</title>
        <authorList>
            <person name="Lapidus A."/>
            <person name="Nolan M."/>
            <person name="Lucas S."/>
            <person name="Glavina Del Rio T."/>
            <person name="Tice H."/>
            <person name="Cheng J.F."/>
            <person name="Tapia R."/>
            <person name="Han C."/>
            <person name="Goodwin L."/>
            <person name="Pitluck S."/>
            <person name="Liolios K."/>
            <person name="Pagani I."/>
            <person name="Ivanova N."/>
            <person name="Huntemann M."/>
            <person name="Mavromatis K."/>
            <person name="Mikhailova N."/>
            <person name="Pati A."/>
            <person name="Chen A."/>
            <person name="Palaniappan K."/>
            <person name="Land M."/>
            <person name="Brambilla E.M."/>
            <person name="Rohde M."/>
            <person name="Abt B."/>
            <person name="Verbarg S."/>
            <person name="Goker M."/>
            <person name="Bristow J."/>
            <person name="Eisen J.A."/>
            <person name="Markowitz V."/>
            <person name="Hugenholtz P."/>
            <person name="Kyrpides N.C."/>
            <person name="Klenk H.P."/>
            <person name="Woyke T."/>
        </authorList>
    </citation>
    <scope>NUCLEOTIDE SEQUENCE [LARGE SCALE GENOMIC DNA]</scope>
    <source>
        <strain evidence="2">ATCC 35100 / DSM 5205 / JP2</strain>
    </source>
</reference>
<protein>
    <recommendedName>
        <fullName evidence="3">Lipoprotein</fullName>
    </recommendedName>
</protein>
<evidence type="ECO:0000313" key="1">
    <source>
        <dbReference type="EMBL" id="EIJ34605.1"/>
    </source>
</evidence>
<name>A0A656HHU8_THINJ</name>
<dbReference type="OrthoDB" id="6398264at2"/>
<accession>A0A656HHU8</accession>
<dbReference type="PROSITE" id="PS51257">
    <property type="entry name" value="PROKAR_LIPOPROTEIN"/>
    <property type="match status" value="1"/>
</dbReference>
<keyword evidence="2" id="KW-1185">Reference proteome</keyword>
<evidence type="ECO:0000313" key="2">
    <source>
        <dbReference type="Proteomes" id="UP000005317"/>
    </source>
</evidence>
<dbReference type="EMBL" id="JH651384">
    <property type="protein sequence ID" value="EIJ34605.1"/>
    <property type="molecule type" value="Genomic_DNA"/>
</dbReference>